<feature type="transmembrane region" description="Helical" evidence="6">
    <location>
        <begin position="25"/>
        <end position="49"/>
    </location>
</feature>
<keyword evidence="8" id="KW-1185">Reference proteome</keyword>
<evidence type="ECO:0000256" key="5">
    <source>
        <dbReference type="SAM" id="MobiDB-lite"/>
    </source>
</evidence>
<feature type="transmembrane region" description="Helical" evidence="6">
    <location>
        <begin position="135"/>
        <end position="159"/>
    </location>
</feature>
<dbReference type="EMBL" id="JAEVFJ010000021">
    <property type="protein sequence ID" value="KAH8097061.1"/>
    <property type="molecule type" value="Genomic_DNA"/>
</dbReference>
<evidence type="ECO:0000313" key="8">
    <source>
        <dbReference type="Proteomes" id="UP000813824"/>
    </source>
</evidence>
<gene>
    <name evidence="7" type="ORF">BXZ70DRAFT_944134</name>
</gene>
<evidence type="ECO:0000256" key="1">
    <source>
        <dbReference type="ARBA" id="ARBA00004141"/>
    </source>
</evidence>
<feature type="transmembrane region" description="Helical" evidence="6">
    <location>
        <begin position="253"/>
        <end position="275"/>
    </location>
</feature>
<comment type="subcellular location">
    <subcellularLocation>
        <location evidence="1">Membrane</location>
        <topology evidence="1">Multi-pass membrane protein</topology>
    </subcellularLocation>
</comment>
<protein>
    <recommendedName>
        <fullName evidence="9">Glucose receptor Git3 N-terminal domain-containing protein</fullName>
    </recommendedName>
</protein>
<organism evidence="7 8">
    <name type="scientific">Cristinia sonorae</name>
    <dbReference type="NCBI Taxonomy" id="1940300"/>
    <lineage>
        <taxon>Eukaryota</taxon>
        <taxon>Fungi</taxon>
        <taxon>Dikarya</taxon>
        <taxon>Basidiomycota</taxon>
        <taxon>Agaricomycotina</taxon>
        <taxon>Agaricomycetes</taxon>
        <taxon>Agaricomycetidae</taxon>
        <taxon>Agaricales</taxon>
        <taxon>Pleurotineae</taxon>
        <taxon>Stephanosporaceae</taxon>
        <taxon>Cristinia</taxon>
    </lineage>
</organism>
<keyword evidence="2 6" id="KW-0812">Transmembrane</keyword>
<dbReference type="PANTHER" id="PTHR23112">
    <property type="entry name" value="G PROTEIN-COUPLED RECEPTOR 157-RELATED"/>
    <property type="match status" value="1"/>
</dbReference>
<dbReference type="AlphaFoldDB" id="A0A8K0XP62"/>
<dbReference type="SUPFAM" id="SSF81321">
    <property type="entry name" value="Family A G protein-coupled receptor-like"/>
    <property type="match status" value="1"/>
</dbReference>
<evidence type="ECO:0000256" key="6">
    <source>
        <dbReference type="SAM" id="Phobius"/>
    </source>
</evidence>
<evidence type="ECO:0000256" key="2">
    <source>
        <dbReference type="ARBA" id="ARBA00022692"/>
    </source>
</evidence>
<feature type="transmembrane region" description="Helical" evidence="6">
    <location>
        <begin position="281"/>
        <end position="304"/>
    </location>
</feature>
<proteinExistence type="predicted"/>
<dbReference type="OrthoDB" id="100006at2759"/>
<sequence length="391" mass="43715">MMGLNQVALELPTPSFNEQYGKDQITGLAILVGAAGISGFAVWIALFTIILRSSQYQNTHVVAFLCSLLVSNLLQAAGTAMNAKWALQRLTEEGGFCRLQAGLKQAGNVGMALWTFTLSAHLFTLLFLRWRHTKLGSYLTLATGWLFVVFIVVLGPIGLEDKRGNYFAPTGLWCWISNAYPHEQLWMEYFWELLSAGLSTIIYSIIILRVRGNLYVSGGRWHVRFVPRGESWQLNMQRDLIDTSMLRVAAHMVWFPVTYTVLLLPMAICQFLKMYNIAVPFWGIIVMDTFFNLQGFFNILLLLITSRAIPDLTTLPDLSAPRKSVDMSPKGRYGITPFILPPKTPDDPEKGLTRTGSNTSSSSADSTSPLVLPVKPKAQRWSLASLRLTRS</sequence>
<keyword evidence="3 6" id="KW-1133">Transmembrane helix</keyword>
<dbReference type="GO" id="GO:0005886">
    <property type="term" value="C:plasma membrane"/>
    <property type="evidence" value="ECO:0007669"/>
    <property type="project" value="TreeGrafter"/>
</dbReference>
<evidence type="ECO:0008006" key="9">
    <source>
        <dbReference type="Google" id="ProtNLM"/>
    </source>
</evidence>
<comment type="caution">
    <text evidence="7">The sequence shown here is derived from an EMBL/GenBank/DDBJ whole genome shotgun (WGS) entry which is preliminary data.</text>
</comment>
<keyword evidence="4 6" id="KW-0472">Membrane</keyword>
<dbReference type="PANTHER" id="PTHR23112:SF37">
    <property type="entry name" value="G PROTEIN-COUPLED RECEPTOR GPR1"/>
    <property type="match status" value="1"/>
</dbReference>
<feature type="compositionally biased region" description="Low complexity" evidence="5">
    <location>
        <begin position="353"/>
        <end position="368"/>
    </location>
</feature>
<dbReference type="GO" id="GO:0004930">
    <property type="term" value="F:G protein-coupled receptor activity"/>
    <property type="evidence" value="ECO:0007669"/>
    <property type="project" value="TreeGrafter"/>
</dbReference>
<feature type="transmembrane region" description="Helical" evidence="6">
    <location>
        <begin position="61"/>
        <end position="81"/>
    </location>
</feature>
<dbReference type="Gene3D" id="1.20.1070.10">
    <property type="entry name" value="Rhodopsin 7-helix transmembrane proteins"/>
    <property type="match status" value="1"/>
</dbReference>
<evidence type="ECO:0000256" key="3">
    <source>
        <dbReference type="ARBA" id="ARBA00022989"/>
    </source>
</evidence>
<reference evidence="7" key="1">
    <citation type="journal article" date="2021" name="New Phytol.">
        <title>Evolutionary innovations through gain and loss of genes in the ectomycorrhizal Boletales.</title>
        <authorList>
            <person name="Wu G."/>
            <person name="Miyauchi S."/>
            <person name="Morin E."/>
            <person name="Kuo A."/>
            <person name="Drula E."/>
            <person name="Varga T."/>
            <person name="Kohler A."/>
            <person name="Feng B."/>
            <person name="Cao Y."/>
            <person name="Lipzen A."/>
            <person name="Daum C."/>
            <person name="Hundley H."/>
            <person name="Pangilinan J."/>
            <person name="Johnson J."/>
            <person name="Barry K."/>
            <person name="LaButti K."/>
            <person name="Ng V."/>
            <person name="Ahrendt S."/>
            <person name="Min B."/>
            <person name="Choi I.G."/>
            <person name="Park H."/>
            <person name="Plett J.M."/>
            <person name="Magnuson J."/>
            <person name="Spatafora J.W."/>
            <person name="Nagy L.G."/>
            <person name="Henrissat B."/>
            <person name="Grigoriev I.V."/>
            <person name="Yang Z.L."/>
            <person name="Xu J."/>
            <person name="Martin F.M."/>
        </authorList>
    </citation>
    <scope>NUCLEOTIDE SEQUENCE</scope>
    <source>
        <strain evidence="7">KKN 215</strain>
    </source>
</reference>
<feature type="transmembrane region" description="Helical" evidence="6">
    <location>
        <begin position="189"/>
        <end position="210"/>
    </location>
</feature>
<dbReference type="GO" id="GO:0007189">
    <property type="term" value="P:adenylate cyclase-activating G protein-coupled receptor signaling pathway"/>
    <property type="evidence" value="ECO:0007669"/>
    <property type="project" value="TreeGrafter"/>
</dbReference>
<feature type="region of interest" description="Disordered" evidence="5">
    <location>
        <begin position="321"/>
        <end position="373"/>
    </location>
</feature>
<accession>A0A8K0XP62</accession>
<evidence type="ECO:0000313" key="7">
    <source>
        <dbReference type="EMBL" id="KAH8097061.1"/>
    </source>
</evidence>
<evidence type="ECO:0000256" key="4">
    <source>
        <dbReference type="ARBA" id="ARBA00023136"/>
    </source>
</evidence>
<feature type="transmembrane region" description="Helical" evidence="6">
    <location>
        <begin position="109"/>
        <end position="128"/>
    </location>
</feature>
<name>A0A8K0XP62_9AGAR</name>
<dbReference type="Proteomes" id="UP000813824">
    <property type="component" value="Unassembled WGS sequence"/>
</dbReference>